<keyword evidence="10" id="KW-1185">Reference proteome</keyword>
<dbReference type="PANTHER" id="PTHR11136">
    <property type="entry name" value="FOLYLPOLYGLUTAMATE SYNTHASE-RELATED"/>
    <property type="match status" value="1"/>
</dbReference>
<evidence type="ECO:0000256" key="5">
    <source>
        <dbReference type="ARBA" id="ARBA00022840"/>
    </source>
</evidence>
<evidence type="ECO:0000259" key="8">
    <source>
        <dbReference type="Pfam" id="PF02875"/>
    </source>
</evidence>
<reference evidence="10" key="2">
    <citation type="submission" date="2009-11" db="EMBL/GenBank/DDBJ databases">
        <title>The Genome Sequence of Allomyces macrogynus strain ATCC 38327.</title>
        <authorList>
            <consortium name="The Broad Institute Genome Sequencing Platform"/>
            <person name="Russ C."/>
            <person name="Cuomo C."/>
            <person name="Shea T."/>
            <person name="Young S.K."/>
            <person name="Zeng Q."/>
            <person name="Koehrsen M."/>
            <person name="Haas B."/>
            <person name="Borodovsky M."/>
            <person name="Guigo R."/>
            <person name="Alvarado L."/>
            <person name="Berlin A."/>
            <person name="Borenstein D."/>
            <person name="Chen Z."/>
            <person name="Engels R."/>
            <person name="Freedman E."/>
            <person name="Gellesch M."/>
            <person name="Goldberg J."/>
            <person name="Griggs A."/>
            <person name="Gujja S."/>
            <person name="Heiman D."/>
            <person name="Hepburn T."/>
            <person name="Howarth C."/>
            <person name="Jen D."/>
            <person name="Larson L."/>
            <person name="Lewis B."/>
            <person name="Mehta T."/>
            <person name="Park D."/>
            <person name="Pearson M."/>
            <person name="Roberts A."/>
            <person name="Saif S."/>
            <person name="Shenoy N."/>
            <person name="Sisk P."/>
            <person name="Stolte C."/>
            <person name="Sykes S."/>
            <person name="Walk T."/>
            <person name="White J."/>
            <person name="Yandava C."/>
            <person name="Burger G."/>
            <person name="Gray M.W."/>
            <person name="Holland P.W.H."/>
            <person name="King N."/>
            <person name="Lang F.B.F."/>
            <person name="Roger A.J."/>
            <person name="Ruiz-Trillo I."/>
            <person name="Lander E."/>
            <person name="Nusbaum C."/>
        </authorList>
    </citation>
    <scope>NUCLEOTIDE SEQUENCE [LARGE SCALE GENOMIC DNA]</scope>
    <source>
        <strain evidence="10">ATCC 38327</strain>
    </source>
</reference>
<dbReference type="GO" id="GO:0046872">
    <property type="term" value="F:metal ion binding"/>
    <property type="evidence" value="ECO:0007669"/>
    <property type="project" value="UniProtKB-KW"/>
</dbReference>
<evidence type="ECO:0000256" key="7">
    <source>
        <dbReference type="SAM" id="MobiDB-lite"/>
    </source>
</evidence>
<dbReference type="EMBL" id="GG745351">
    <property type="protein sequence ID" value="KNE66954.1"/>
    <property type="molecule type" value="Genomic_DNA"/>
</dbReference>
<evidence type="ECO:0000256" key="3">
    <source>
        <dbReference type="ARBA" id="ARBA00022723"/>
    </source>
</evidence>
<proteinExistence type="inferred from homology"/>
<dbReference type="Gene3D" id="3.90.190.20">
    <property type="entry name" value="Mur ligase, C-terminal domain"/>
    <property type="match status" value="1"/>
</dbReference>
<dbReference type="GO" id="GO:0005829">
    <property type="term" value="C:cytosol"/>
    <property type="evidence" value="ECO:0007669"/>
    <property type="project" value="TreeGrafter"/>
</dbReference>
<feature type="domain" description="Mur ligase C-terminal" evidence="8">
    <location>
        <begin position="349"/>
        <end position="435"/>
    </location>
</feature>
<dbReference type="AlphaFoldDB" id="A0A0L0SXA0"/>
<dbReference type="SUPFAM" id="SSF53244">
    <property type="entry name" value="MurD-like peptide ligases, peptide-binding domain"/>
    <property type="match status" value="1"/>
</dbReference>
<dbReference type="InterPro" id="IPR001645">
    <property type="entry name" value="Folylpolyglutamate_synth"/>
</dbReference>
<dbReference type="NCBIfam" id="TIGR01499">
    <property type="entry name" value="folC"/>
    <property type="match status" value="1"/>
</dbReference>
<dbReference type="eggNOG" id="KOG2525">
    <property type="taxonomic scope" value="Eukaryota"/>
</dbReference>
<evidence type="ECO:0000256" key="1">
    <source>
        <dbReference type="ARBA" id="ARBA00008276"/>
    </source>
</evidence>
<dbReference type="PANTHER" id="PTHR11136:SF0">
    <property type="entry name" value="DIHYDROFOLATE SYNTHETASE-RELATED"/>
    <property type="match status" value="1"/>
</dbReference>
<dbReference type="VEuPathDB" id="FungiDB:AMAG_11428"/>
<dbReference type="OMA" id="SIHDRIC"/>
<dbReference type="Pfam" id="PF02875">
    <property type="entry name" value="Mur_ligase_C"/>
    <property type="match status" value="1"/>
</dbReference>
<evidence type="ECO:0000313" key="10">
    <source>
        <dbReference type="Proteomes" id="UP000054350"/>
    </source>
</evidence>
<dbReference type="Proteomes" id="UP000054350">
    <property type="component" value="Unassembled WGS sequence"/>
</dbReference>
<keyword evidence="4" id="KW-0547">Nucleotide-binding</keyword>
<dbReference type="SUPFAM" id="SSF53623">
    <property type="entry name" value="MurD-like peptide ligases, catalytic domain"/>
    <property type="match status" value="1"/>
</dbReference>
<accession>A0A0L0SXA0</accession>
<sequence length="485" mass="51361">MTLQHPPLASTALSAAASSRDEKAPTPPAVRGVIDLGLARVHQLLCHAGHPERKINVVHVAGTNGKGSTCAFLVAGLREVHGKVGQFTSPHFVHPSDGWQCNGVSPSLDEYQLARDRVLAAYQGVTTASEDAPTEFELDFVACLTWFVAQGVDVAVIEVGVGGRLDATNVFRPGDLPCGCTERTSKLLATVVTKIGIDHVGLLGSTVAEIASHKAGIMKRGTPCFIGVQTEPDATAVLVDEARRVGCADQTLLVHDARVATTESRADLIVRTSPIDGQAATILSVPLPAKPAVDHVVTGYQVENAALAATVLRHLHPSLLLTSLGAALESMRWPARLDRTLSLPFDAAHPTPILLDGAHNLDGARALRAYLDVHFPSRLTWVLGMTAGKDVSGVLRTLVHDGDSVVCVGFNTPRGMPWIRCTGPHELADAVRAVVPGATVRGTADRVWRVTSENLGPLDVPVVVAGSLYLAADVYRWSRGQHGDM</sequence>
<dbReference type="InterPro" id="IPR004101">
    <property type="entry name" value="Mur_ligase_C"/>
</dbReference>
<dbReference type="GO" id="GO:0008841">
    <property type="term" value="F:dihydrofolate synthase activity"/>
    <property type="evidence" value="ECO:0007669"/>
    <property type="project" value="TreeGrafter"/>
</dbReference>
<protein>
    <submittedName>
        <fullName evidence="9">FolC protein</fullName>
    </submittedName>
</protein>
<evidence type="ECO:0000256" key="2">
    <source>
        <dbReference type="ARBA" id="ARBA00022598"/>
    </source>
</evidence>
<dbReference type="GO" id="GO:0005739">
    <property type="term" value="C:mitochondrion"/>
    <property type="evidence" value="ECO:0007669"/>
    <property type="project" value="TreeGrafter"/>
</dbReference>
<dbReference type="GO" id="GO:0005524">
    <property type="term" value="F:ATP binding"/>
    <property type="evidence" value="ECO:0007669"/>
    <property type="project" value="UniProtKB-KW"/>
</dbReference>
<feature type="compositionally biased region" description="Low complexity" evidence="7">
    <location>
        <begin position="8"/>
        <end position="18"/>
    </location>
</feature>
<dbReference type="STRING" id="578462.A0A0L0SXA0"/>
<evidence type="ECO:0000313" key="9">
    <source>
        <dbReference type="EMBL" id="KNE66954.1"/>
    </source>
</evidence>
<dbReference type="InterPro" id="IPR036565">
    <property type="entry name" value="Mur-like_cat_sf"/>
</dbReference>
<dbReference type="OrthoDB" id="5212574at2759"/>
<dbReference type="UniPathway" id="UPA00850"/>
<gene>
    <name evidence="9" type="ORF">AMAG_11428</name>
</gene>
<keyword evidence="5" id="KW-0067">ATP-binding</keyword>
<keyword evidence="2" id="KW-0436">Ligase</keyword>
<dbReference type="InterPro" id="IPR036615">
    <property type="entry name" value="Mur_ligase_C_dom_sf"/>
</dbReference>
<feature type="region of interest" description="Disordered" evidence="7">
    <location>
        <begin position="1"/>
        <end position="28"/>
    </location>
</feature>
<reference evidence="9 10" key="1">
    <citation type="submission" date="2009-11" db="EMBL/GenBank/DDBJ databases">
        <title>Annotation of Allomyces macrogynus ATCC 38327.</title>
        <authorList>
            <consortium name="The Broad Institute Genome Sequencing Platform"/>
            <person name="Russ C."/>
            <person name="Cuomo C."/>
            <person name="Burger G."/>
            <person name="Gray M.W."/>
            <person name="Holland P.W.H."/>
            <person name="King N."/>
            <person name="Lang F.B.F."/>
            <person name="Roger A.J."/>
            <person name="Ruiz-Trillo I."/>
            <person name="Young S.K."/>
            <person name="Zeng Q."/>
            <person name="Gargeya S."/>
            <person name="Fitzgerald M."/>
            <person name="Haas B."/>
            <person name="Abouelleil A."/>
            <person name="Alvarado L."/>
            <person name="Arachchi H.M."/>
            <person name="Berlin A."/>
            <person name="Chapman S.B."/>
            <person name="Gearin G."/>
            <person name="Goldberg J."/>
            <person name="Griggs A."/>
            <person name="Gujja S."/>
            <person name="Hansen M."/>
            <person name="Heiman D."/>
            <person name="Howarth C."/>
            <person name="Larimer J."/>
            <person name="Lui A."/>
            <person name="MacDonald P.J.P."/>
            <person name="McCowen C."/>
            <person name="Montmayeur A."/>
            <person name="Murphy C."/>
            <person name="Neiman D."/>
            <person name="Pearson M."/>
            <person name="Priest M."/>
            <person name="Roberts A."/>
            <person name="Saif S."/>
            <person name="Shea T."/>
            <person name="Sisk P."/>
            <person name="Stolte C."/>
            <person name="Sykes S."/>
            <person name="Wortman J."/>
            <person name="Nusbaum C."/>
            <person name="Birren B."/>
        </authorList>
    </citation>
    <scope>NUCLEOTIDE SEQUENCE [LARGE SCALE GENOMIC DNA]</scope>
    <source>
        <strain evidence="9 10">ATCC 38327</strain>
    </source>
</reference>
<dbReference type="Gene3D" id="3.40.1190.10">
    <property type="entry name" value="Mur-like, catalytic domain"/>
    <property type="match status" value="1"/>
</dbReference>
<organism evidence="9 10">
    <name type="scientific">Allomyces macrogynus (strain ATCC 38327)</name>
    <name type="common">Allomyces javanicus var. macrogynus</name>
    <dbReference type="NCBI Taxonomy" id="578462"/>
    <lineage>
        <taxon>Eukaryota</taxon>
        <taxon>Fungi</taxon>
        <taxon>Fungi incertae sedis</taxon>
        <taxon>Blastocladiomycota</taxon>
        <taxon>Blastocladiomycetes</taxon>
        <taxon>Blastocladiales</taxon>
        <taxon>Blastocladiaceae</taxon>
        <taxon>Allomyces</taxon>
    </lineage>
</organism>
<keyword evidence="3" id="KW-0479">Metal-binding</keyword>
<keyword evidence="6" id="KW-0460">Magnesium</keyword>
<comment type="similarity">
    <text evidence="1">Belongs to the folylpolyglutamate synthase family.</text>
</comment>
<dbReference type="GO" id="GO:0004326">
    <property type="term" value="F:tetrahydrofolylpolyglutamate synthase activity"/>
    <property type="evidence" value="ECO:0007669"/>
    <property type="project" value="InterPro"/>
</dbReference>
<evidence type="ECO:0000256" key="6">
    <source>
        <dbReference type="ARBA" id="ARBA00022842"/>
    </source>
</evidence>
<name>A0A0L0SXA0_ALLM3</name>
<evidence type="ECO:0000256" key="4">
    <source>
        <dbReference type="ARBA" id="ARBA00022741"/>
    </source>
</evidence>